<evidence type="ECO:0000313" key="1">
    <source>
        <dbReference type="EMBL" id="GHP15189.1"/>
    </source>
</evidence>
<gene>
    <name evidence="1" type="primary">holB</name>
    <name evidence="1" type="ORF">YK48G_26140</name>
</gene>
<dbReference type="Pfam" id="PF13177">
    <property type="entry name" value="DNA_pol3_delta2"/>
    <property type="match status" value="1"/>
</dbReference>
<proteinExistence type="predicted"/>
<accession>A0ABQ3W7P4</accession>
<dbReference type="EMBL" id="BNJR01000021">
    <property type="protein sequence ID" value="GHP15189.1"/>
    <property type="molecule type" value="Genomic_DNA"/>
</dbReference>
<dbReference type="SUPFAM" id="SSF52540">
    <property type="entry name" value="P-loop containing nucleoside triphosphate hydrolases"/>
    <property type="match status" value="1"/>
</dbReference>
<dbReference type="Gene3D" id="3.40.50.300">
    <property type="entry name" value="P-loop containing nucleotide triphosphate hydrolases"/>
    <property type="match status" value="1"/>
</dbReference>
<dbReference type="InterPro" id="IPR004622">
    <property type="entry name" value="DNA_pol_HolB"/>
</dbReference>
<evidence type="ECO:0000313" key="2">
    <source>
        <dbReference type="Proteomes" id="UP000604765"/>
    </source>
</evidence>
<dbReference type="PANTHER" id="PTHR11669:SF8">
    <property type="entry name" value="DNA POLYMERASE III SUBUNIT DELTA"/>
    <property type="match status" value="1"/>
</dbReference>
<organism evidence="1 2">
    <name type="scientific">Lentilactobacillus fungorum</name>
    <dbReference type="NCBI Taxonomy" id="2201250"/>
    <lineage>
        <taxon>Bacteria</taxon>
        <taxon>Bacillati</taxon>
        <taxon>Bacillota</taxon>
        <taxon>Bacilli</taxon>
        <taxon>Lactobacillales</taxon>
        <taxon>Lactobacillaceae</taxon>
        <taxon>Lentilactobacillus</taxon>
    </lineage>
</organism>
<name>A0ABQ3W7P4_9LACO</name>
<reference evidence="1 2" key="1">
    <citation type="journal article" date="2021" name="Int. J. Syst. Evol. Microbiol.">
        <title>Lentilactobacillus fungorum sp. nov., isolated from spent mushroom substrates.</title>
        <authorList>
            <person name="Tohno M."/>
            <person name="Tanizawa Y."/>
            <person name="Kojima Y."/>
            <person name="Sakamoto M."/>
            <person name="Ohkuma M."/>
            <person name="Kobayashi H."/>
        </authorList>
    </citation>
    <scope>NUCLEOTIDE SEQUENCE [LARGE SCALE GENOMIC DNA]</scope>
    <source>
        <strain evidence="1 2">YK48G</strain>
    </source>
</reference>
<dbReference type="InterPro" id="IPR050238">
    <property type="entry name" value="DNA_Rep/Repair_Clamp_Loader"/>
</dbReference>
<sequence>MAENIVEVAKQKQPQLFHQFMSLVANNELSHAYLLTGEDGAGQFAVAMAVAMRLFCTHVVDGVACGQCPECVRIMHHDHPDVVLTAPDGQSIKVDQIRHVKSEFTKSAVEGAKKVFIISEAEKMTTGAANSLLKFIEEPVGNVVTFLISKNRHLILPTIISRTQVVEFPSLSKPQMIAELKQDGILPSQINLLMAITNSRSEVDQLLKDDWFGQMQQAIAKWFSYLASGNLMAVPFIQMTIMPIVGSKDQQRVVLTMIISLFEDVLELKYGTLAKDDLKYPAIIDQMQKAATNWQSGQLITMLDEVLAMNNSMAVNVNFQGIVESMTLKILKIAKS</sequence>
<dbReference type="NCBIfam" id="NF005972">
    <property type="entry name" value="PRK08058.1"/>
    <property type="match status" value="1"/>
</dbReference>
<protein>
    <submittedName>
        <fullName evidence="1">DNA polymerase III subunit delta</fullName>
    </submittedName>
</protein>
<dbReference type="InterPro" id="IPR027417">
    <property type="entry name" value="P-loop_NTPase"/>
</dbReference>
<keyword evidence="2" id="KW-1185">Reference proteome</keyword>
<dbReference type="Proteomes" id="UP000604765">
    <property type="component" value="Unassembled WGS sequence"/>
</dbReference>
<comment type="caution">
    <text evidence="1">The sequence shown here is derived from an EMBL/GenBank/DDBJ whole genome shotgun (WGS) entry which is preliminary data.</text>
</comment>
<dbReference type="PANTHER" id="PTHR11669">
    <property type="entry name" value="REPLICATION FACTOR C / DNA POLYMERASE III GAMMA-TAU SUBUNIT"/>
    <property type="match status" value="1"/>
</dbReference>
<dbReference type="NCBIfam" id="TIGR00678">
    <property type="entry name" value="holB"/>
    <property type="match status" value="1"/>
</dbReference>
<dbReference type="RefSeq" id="WP_203631158.1">
    <property type="nucleotide sequence ID" value="NZ_BNJR01000021.1"/>
</dbReference>